<dbReference type="OrthoDB" id="8654052at2"/>
<proteinExistence type="predicted"/>
<evidence type="ECO:0000313" key="7">
    <source>
        <dbReference type="Proteomes" id="UP000285744"/>
    </source>
</evidence>
<dbReference type="PANTHER" id="PTHR30055:SF234">
    <property type="entry name" value="HTH-TYPE TRANSCRIPTIONAL REGULATOR BETI"/>
    <property type="match status" value="1"/>
</dbReference>
<dbReference type="AlphaFoldDB" id="A0A420F8C7"/>
<feature type="DNA-binding region" description="H-T-H motif" evidence="4">
    <location>
        <begin position="32"/>
        <end position="51"/>
    </location>
</feature>
<dbReference type="InterPro" id="IPR001647">
    <property type="entry name" value="HTH_TetR"/>
</dbReference>
<evidence type="ECO:0000256" key="3">
    <source>
        <dbReference type="ARBA" id="ARBA00023163"/>
    </source>
</evidence>
<comment type="caution">
    <text evidence="6">The sequence shown here is derived from an EMBL/GenBank/DDBJ whole genome shotgun (WGS) entry which is preliminary data.</text>
</comment>
<keyword evidence="1" id="KW-0805">Transcription regulation</keyword>
<dbReference type="Proteomes" id="UP000285744">
    <property type="component" value="Unassembled WGS sequence"/>
</dbReference>
<accession>A0A420F8C7</accession>
<dbReference type="PROSITE" id="PS50977">
    <property type="entry name" value="HTH_TETR_2"/>
    <property type="match status" value="1"/>
</dbReference>
<dbReference type="Gene3D" id="1.10.357.10">
    <property type="entry name" value="Tetracycline Repressor, domain 2"/>
    <property type="match status" value="1"/>
</dbReference>
<dbReference type="GO" id="GO:0000976">
    <property type="term" value="F:transcription cis-regulatory region binding"/>
    <property type="evidence" value="ECO:0007669"/>
    <property type="project" value="TreeGrafter"/>
</dbReference>
<organism evidence="6 7">
    <name type="scientific">Micromonospora globbae</name>
    <dbReference type="NCBI Taxonomy" id="1894969"/>
    <lineage>
        <taxon>Bacteria</taxon>
        <taxon>Bacillati</taxon>
        <taxon>Actinomycetota</taxon>
        <taxon>Actinomycetes</taxon>
        <taxon>Micromonosporales</taxon>
        <taxon>Micromonosporaceae</taxon>
        <taxon>Micromonospora</taxon>
    </lineage>
</organism>
<evidence type="ECO:0000256" key="2">
    <source>
        <dbReference type="ARBA" id="ARBA00023125"/>
    </source>
</evidence>
<evidence type="ECO:0000256" key="1">
    <source>
        <dbReference type="ARBA" id="ARBA00023015"/>
    </source>
</evidence>
<dbReference type="InterPro" id="IPR050109">
    <property type="entry name" value="HTH-type_TetR-like_transc_reg"/>
</dbReference>
<dbReference type="PANTHER" id="PTHR30055">
    <property type="entry name" value="HTH-TYPE TRANSCRIPTIONAL REGULATOR RUTR"/>
    <property type="match status" value="1"/>
</dbReference>
<dbReference type="Pfam" id="PF00440">
    <property type="entry name" value="TetR_N"/>
    <property type="match status" value="1"/>
</dbReference>
<sequence length="190" mass="20078">MTEAQVSGSRARTRQAIIDAAIDVLGRNPAASLGDIATAADVGRTTLHRYFADRADLLKAVGAEADARLARATAAARLAEGTGASAVQRLCQEYFDLGNVLSVVFNAALGAGDPEHAEPAGCDPEFAAMVERGYRDGTIDPELPADWVQSLIWSQLYAGWAYQGEMGASRHEVLRLILRTVAGAIAVRPA</sequence>
<evidence type="ECO:0000259" key="5">
    <source>
        <dbReference type="PROSITE" id="PS50977"/>
    </source>
</evidence>
<dbReference type="InterPro" id="IPR009057">
    <property type="entry name" value="Homeodomain-like_sf"/>
</dbReference>
<keyword evidence="2 4" id="KW-0238">DNA-binding</keyword>
<reference evidence="6 7" key="1">
    <citation type="journal article" date="2018" name="Int. J. Syst. Evol. Microbiol.">
        <title>Micromonospora globbae sp. nov., an endophytic actinomycete isolated from roots of Globba winitii C. H. Wright.</title>
        <authorList>
            <person name="Kuncharoen N."/>
            <person name="Pittayakhajonwut P."/>
            <person name="Tanasupawat S."/>
        </authorList>
    </citation>
    <scope>NUCLEOTIDE SEQUENCE [LARGE SCALE GENOMIC DNA]</scope>
    <source>
        <strain evidence="6 7">WPS1-2</strain>
    </source>
</reference>
<dbReference type="EMBL" id="RAQQ01000001">
    <property type="protein sequence ID" value="RKF29151.1"/>
    <property type="molecule type" value="Genomic_DNA"/>
</dbReference>
<evidence type="ECO:0000313" key="6">
    <source>
        <dbReference type="EMBL" id="RKF29151.1"/>
    </source>
</evidence>
<feature type="domain" description="HTH tetR-type" evidence="5">
    <location>
        <begin position="11"/>
        <end position="69"/>
    </location>
</feature>
<dbReference type="RefSeq" id="WP_120326390.1">
    <property type="nucleotide sequence ID" value="NZ_JBFAVT010000068.1"/>
</dbReference>
<name>A0A420F8C7_9ACTN</name>
<dbReference type="GO" id="GO:0003700">
    <property type="term" value="F:DNA-binding transcription factor activity"/>
    <property type="evidence" value="ECO:0007669"/>
    <property type="project" value="TreeGrafter"/>
</dbReference>
<evidence type="ECO:0000256" key="4">
    <source>
        <dbReference type="PROSITE-ProRule" id="PRU00335"/>
    </source>
</evidence>
<gene>
    <name evidence="6" type="ORF">D7I43_00820</name>
</gene>
<keyword evidence="3" id="KW-0804">Transcription</keyword>
<protein>
    <submittedName>
        <fullName evidence="6">TetR/AcrR family transcriptional regulator</fullName>
    </submittedName>
</protein>
<dbReference type="SUPFAM" id="SSF46689">
    <property type="entry name" value="Homeodomain-like"/>
    <property type="match status" value="1"/>
</dbReference>